<reference evidence="9 10" key="1">
    <citation type="submission" date="2021-01" db="EMBL/GenBank/DDBJ databases">
        <title>Genomic Encyclopedia of Type Strains, Phase IV (KMG-IV): sequencing the most valuable type-strain genomes for metagenomic binning, comparative biology and taxonomic classification.</title>
        <authorList>
            <person name="Goeker M."/>
        </authorList>
    </citation>
    <scope>NUCLEOTIDE SEQUENCE [LARGE SCALE GENOMIC DNA]</scope>
    <source>
        <strain evidence="9 10">DSM 27382</strain>
    </source>
</reference>
<keyword evidence="5 8" id="KW-0406">Ion transport</keyword>
<keyword evidence="4 8" id="KW-0375">Hydrogen ion transport</keyword>
<dbReference type="NCBIfam" id="TIGR01145">
    <property type="entry name" value="ATP_synt_delta"/>
    <property type="match status" value="1"/>
</dbReference>
<keyword evidence="3 8" id="KW-1003">Cell membrane</keyword>
<dbReference type="Proteomes" id="UP000697472">
    <property type="component" value="Unassembled WGS sequence"/>
</dbReference>
<dbReference type="EMBL" id="JAFBEH010000006">
    <property type="protein sequence ID" value="MBM7642150.1"/>
    <property type="molecule type" value="Genomic_DNA"/>
</dbReference>
<evidence type="ECO:0000256" key="5">
    <source>
        <dbReference type="ARBA" id="ARBA00023065"/>
    </source>
</evidence>
<evidence type="ECO:0000313" key="10">
    <source>
        <dbReference type="Proteomes" id="UP000697472"/>
    </source>
</evidence>
<dbReference type="Gene3D" id="1.10.520.20">
    <property type="entry name" value="N-terminal domain of the delta subunit of the F1F0-ATP synthase"/>
    <property type="match status" value="1"/>
</dbReference>
<sequence>MDKKTLALIEQYAKSLAEVAVEKDAVSDIYEEISQLLAIFKETNLTAFLSQDAYATADQLALVRLLQESCSAYLKNFLEVILQNERQALLEAILVDVQERLNQVTGSYKVHVTTAVPLTASQKERISDLVLQKFAVKTRELVEEVDESILGGFVIKTQNKIIDTSIKTQLQQLKMNLK</sequence>
<evidence type="ECO:0000256" key="3">
    <source>
        <dbReference type="ARBA" id="ARBA00022475"/>
    </source>
</evidence>
<comment type="function">
    <text evidence="8">This protein is part of the stalk that links CF(0) to CF(1). It either transmits conformational changes from CF(0) to CF(1) or is implicated in proton conduction.</text>
</comment>
<evidence type="ECO:0000256" key="7">
    <source>
        <dbReference type="ARBA" id="ARBA00023310"/>
    </source>
</evidence>
<evidence type="ECO:0000256" key="6">
    <source>
        <dbReference type="ARBA" id="ARBA00023136"/>
    </source>
</evidence>
<evidence type="ECO:0000256" key="8">
    <source>
        <dbReference type="HAMAP-Rule" id="MF_01416"/>
    </source>
</evidence>
<organism evidence="9 10">
    <name type="scientific">Streptococcus loxodontisalivarius</name>
    <dbReference type="NCBI Taxonomy" id="1349415"/>
    <lineage>
        <taxon>Bacteria</taxon>
        <taxon>Bacillati</taxon>
        <taxon>Bacillota</taxon>
        <taxon>Bacilli</taxon>
        <taxon>Lactobacillales</taxon>
        <taxon>Streptococcaceae</taxon>
        <taxon>Streptococcus</taxon>
    </lineage>
</organism>
<evidence type="ECO:0000313" key="9">
    <source>
        <dbReference type="EMBL" id="MBM7642150.1"/>
    </source>
</evidence>
<comment type="function">
    <text evidence="8">F(1)F(0) ATP synthase produces ATP from ADP in the presence of a proton or sodium gradient. F-type ATPases consist of two structural domains, F(1) containing the extramembraneous catalytic core and F(0) containing the membrane proton channel, linked together by a central stalk and a peripheral stalk. During catalysis, ATP synthesis in the catalytic domain of F(1) is coupled via a rotary mechanism of the central stalk subunits to proton translocation.</text>
</comment>
<name>A0ABS2PRH3_9STRE</name>
<keyword evidence="8" id="KW-0139">CF(1)</keyword>
<dbReference type="InterPro" id="IPR000711">
    <property type="entry name" value="ATPase_OSCP/dsu"/>
</dbReference>
<evidence type="ECO:0000256" key="1">
    <source>
        <dbReference type="ARBA" id="ARBA00004370"/>
    </source>
</evidence>
<dbReference type="HAMAP" id="MF_01416">
    <property type="entry name" value="ATP_synth_delta_bact"/>
    <property type="match status" value="1"/>
</dbReference>
<dbReference type="SUPFAM" id="SSF47928">
    <property type="entry name" value="N-terminal domain of the delta subunit of the F1F0-ATP synthase"/>
    <property type="match status" value="1"/>
</dbReference>
<dbReference type="RefSeq" id="WP_205009005.1">
    <property type="nucleotide sequence ID" value="NZ_JAFBEH010000006.1"/>
</dbReference>
<comment type="caution">
    <text evidence="9">The sequence shown here is derived from an EMBL/GenBank/DDBJ whole genome shotgun (WGS) entry which is preliminary data.</text>
</comment>
<keyword evidence="7 8" id="KW-0066">ATP synthesis</keyword>
<dbReference type="PRINTS" id="PR00125">
    <property type="entry name" value="ATPASEDELTA"/>
</dbReference>
<dbReference type="Pfam" id="PF00213">
    <property type="entry name" value="OSCP"/>
    <property type="match status" value="1"/>
</dbReference>
<keyword evidence="6 8" id="KW-0472">Membrane</keyword>
<keyword evidence="10" id="KW-1185">Reference proteome</keyword>
<comment type="similarity">
    <text evidence="8">Belongs to the ATPase delta chain family.</text>
</comment>
<gene>
    <name evidence="8" type="primary">atpH</name>
    <name evidence="9" type="ORF">JOC28_000443</name>
</gene>
<dbReference type="NCBIfam" id="NF004401">
    <property type="entry name" value="PRK05758.2-1"/>
    <property type="match status" value="1"/>
</dbReference>
<dbReference type="PANTHER" id="PTHR11910">
    <property type="entry name" value="ATP SYNTHASE DELTA CHAIN"/>
    <property type="match status" value="1"/>
</dbReference>
<comment type="subcellular location">
    <subcellularLocation>
        <location evidence="8">Cell membrane</location>
        <topology evidence="8">Peripheral membrane protein</topology>
    </subcellularLocation>
    <subcellularLocation>
        <location evidence="1">Membrane</location>
    </subcellularLocation>
</comment>
<evidence type="ECO:0000256" key="4">
    <source>
        <dbReference type="ARBA" id="ARBA00022781"/>
    </source>
</evidence>
<accession>A0ABS2PRH3</accession>
<dbReference type="InterPro" id="IPR026015">
    <property type="entry name" value="ATP_synth_OSCP/delta_N_sf"/>
</dbReference>
<keyword evidence="2 8" id="KW-0813">Transport</keyword>
<proteinExistence type="inferred from homology"/>
<protein>
    <recommendedName>
        <fullName evidence="8">ATP synthase subunit delta</fullName>
    </recommendedName>
    <alternativeName>
        <fullName evidence="8">ATP synthase F(1) sector subunit delta</fullName>
    </alternativeName>
    <alternativeName>
        <fullName evidence="8">F-type ATPase subunit delta</fullName>
        <shortName evidence="8">F-ATPase subunit delta</shortName>
    </alternativeName>
</protein>
<evidence type="ECO:0000256" key="2">
    <source>
        <dbReference type="ARBA" id="ARBA00022448"/>
    </source>
</evidence>